<dbReference type="GO" id="GO:0008121">
    <property type="term" value="F:quinol-cytochrome-c reductase activity"/>
    <property type="evidence" value="ECO:0007669"/>
    <property type="project" value="InterPro"/>
</dbReference>
<dbReference type="InterPro" id="IPR005797">
    <property type="entry name" value="Cyt_b/b6_N"/>
</dbReference>
<dbReference type="SUPFAM" id="SSF81648">
    <property type="entry name" value="a domain/subunit of cytochrome bc1 complex (Ubiquinol-cytochrome c reductase)"/>
    <property type="match status" value="1"/>
</dbReference>
<dbReference type="CDD" id="cd00284">
    <property type="entry name" value="Cytochrome_b_N"/>
    <property type="match status" value="1"/>
</dbReference>
<dbReference type="InterPro" id="IPR036150">
    <property type="entry name" value="Cyt_b/b6_C_sf"/>
</dbReference>
<feature type="transmembrane region" description="Helical" evidence="20">
    <location>
        <begin position="113"/>
        <end position="133"/>
    </location>
</feature>
<dbReference type="Pfam" id="PF00033">
    <property type="entry name" value="Cytochrome_B"/>
    <property type="match status" value="1"/>
</dbReference>
<name>K9MSD8_9TELE</name>
<keyword evidence="16 20" id="KW-0472">Membrane</keyword>
<comment type="function">
    <text evidence="1 20">Component of the ubiquinol-cytochrome c reductase complex (complex III or cytochrome b-c1 complex) that is part of the mitochondrial respiratory chain. The b-c1 complex mediates electron transfer from ubiquinol to cytochrome c. Contributes to the generation of a proton gradient across the mitochondrial membrane that is then used for ATP synthesis.</text>
</comment>
<comment type="cofactor">
    <cofactor evidence="19">
        <name>heme</name>
        <dbReference type="ChEBI" id="CHEBI:30413"/>
    </cofactor>
    <text evidence="19">Binds 2 heme groups non-covalently.</text>
</comment>
<dbReference type="GO" id="GO:0005743">
    <property type="term" value="C:mitochondrial inner membrane"/>
    <property type="evidence" value="ECO:0007669"/>
    <property type="project" value="UniProtKB-SubCell"/>
</dbReference>
<evidence type="ECO:0000256" key="16">
    <source>
        <dbReference type="ARBA" id="ARBA00023136"/>
    </source>
</evidence>
<accession>K9MSD8</accession>
<keyword evidence="7 20" id="KW-0679">Respiratory chain</keyword>
<dbReference type="GO" id="GO:0016491">
    <property type="term" value="F:oxidoreductase activity"/>
    <property type="evidence" value="ECO:0007669"/>
    <property type="project" value="UniProtKB-UniRule"/>
</dbReference>
<dbReference type="EMBL" id="JQ612888">
    <property type="protein sequence ID" value="AFX69402.1"/>
    <property type="molecule type" value="Genomic_DNA"/>
</dbReference>
<evidence type="ECO:0000256" key="19">
    <source>
        <dbReference type="PIRSR" id="PIRSR038885-2"/>
    </source>
</evidence>
<feature type="binding site" description="axial binding residue" evidence="19">
    <location>
        <position position="97"/>
    </location>
    <ligand>
        <name>heme b</name>
        <dbReference type="ChEBI" id="CHEBI:60344"/>
        <label>b566</label>
    </ligand>
    <ligandPart>
        <name>Fe</name>
        <dbReference type="ChEBI" id="CHEBI:18248"/>
    </ligandPart>
</feature>
<comment type="subunit">
    <text evidence="3">The cytochrome bc1 complex contains 3 respiratory subunits (MT-CYB, CYC1 and UQCRFS1), 2 core proteins (UQCRC1 and UQCRC2) and probably 6 low-molecular weight proteins.</text>
</comment>
<dbReference type="PANTHER" id="PTHR19271:SF16">
    <property type="entry name" value="CYTOCHROME B"/>
    <property type="match status" value="1"/>
</dbReference>
<gene>
    <name evidence="23" type="primary">CYTB</name>
</gene>
<feature type="transmembrane region" description="Helical" evidence="20">
    <location>
        <begin position="29"/>
        <end position="52"/>
    </location>
</feature>
<feature type="transmembrane region" description="Helical" evidence="20">
    <location>
        <begin position="177"/>
        <end position="200"/>
    </location>
</feature>
<evidence type="ECO:0000256" key="11">
    <source>
        <dbReference type="ARBA" id="ARBA00022982"/>
    </source>
</evidence>
<evidence type="ECO:0000256" key="3">
    <source>
        <dbReference type="ARBA" id="ARBA00011660"/>
    </source>
</evidence>
<evidence type="ECO:0000259" key="22">
    <source>
        <dbReference type="PROSITE" id="PS51003"/>
    </source>
</evidence>
<dbReference type="EMBL" id="JQ612905">
    <property type="protein sequence ID" value="AFX69419.1"/>
    <property type="molecule type" value="Genomic_DNA"/>
</dbReference>
<feature type="binding site" evidence="18">
    <location>
        <position position="201"/>
    </location>
    <ligand>
        <name>a ubiquinone</name>
        <dbReference type="ChEBI" id="CHEBI:16389"/>
    </ligand>
</feature>
<sequence length="379" mass="42796">MTNLRKTHPLLKIANNALVDLPAPVNISAWWNFGSLLGLCLIAQILTGLFLAMHYTSDISMAFSSVAHICRDVNYGWLIRNMHANGASFFFICIYLHIGRGLYYGSYLYKETWNTGVILLLLVMMTAFVGYVLPWGQMSFWGATVITNLLSAVPYMGDTLVQWIWGGFSVDNATLTRFFAFHFLFPFIVAAATLVHLVFLHETGSNNPIGLNSNTDKISFHPYFSYKDLLGFVFLLAMLVTLSLFSPNLLGDPENFTPANPLVTPPHIKPEWYFLFAYAILRSIPNKLGGVLALLASILVLMVVPFLHTSKQRSLTFRPLTQFLFWLLIADVLILTWIGGMPVEHPFIIIGQIASLLYFSLFLFFSPFAAWIENKILEW</sequence>
<evidence type="ECO:0000259" key="21">
    <source>
        <dbReference type="PROSITE" id="PS51002"/>
    </source>
</evidence>
<feature type="transmembrane region" description="Helical" evidence="20">
    <location>
        <begin position="288"/>
        <end position="308"/>
    </location>
</feature>
<dbReference type="EMBL" id="JQ612867">
    <property type="protein sequence ID" value="AFX69381.1"/>
    <property type="molecule type" value="Genomic_DNA"/>
</dbReference>
<organism evidence="23">
    <name type="scientific">Pseudoxiphophorus bimaculatus</name>
    <name type="common">twospot livebearer</name>
    <dbReference type="NCBI Taxonomy" id="119480"/>
    <lineage>
        <taxon>Eukaryota</taxon>
        <taxon>Metazoa</taxon>
        <taxon>Chordata</taxon>
        <taxon>Craniata</taxon>
        <taxon>Vertebrata</taxon>
        <taxon>Euteleostomi</taxon>
        <taxon>Actinopterygii</taxon>
        <taxon>Neopterygii</taxon>
        <taxon>Teleostei</taxon>
        <taxon>Neoteleostei</taxon>
        <taxon>Acanthomorphata</taxon>
        <taxon>Ovalentaria</taxon>
        <taxon>Atherinomorphae</taxon>
        <taxon>Cyprinodontiformes</taxon>
        <taxon>Poeciliidae</taxon>
        <taxon>Poeciliinae</taxon>
        <taxon>Pseudoxiphophorus</taxon>
    </lineage>
</organism>
<comment type="cofactor">
    <cofactor evidence="20">
        <name>heme b</name>
        <dbReference type="ChEBI" id="CHEBI:60344"/>
    </cofactor>
    <text evidence="20">Binds 2 heme groups non-covalently.</text>
</comment>
<dbReference type="EMBL" id="JQ612901">
    <property type="protein sequence ID" value="AFX69415.1"/>
    <property type="molecule type" value="Genomic_DNA"/>
</dbReference>
<dbReference type="FunFam" id="1.20.810.10:FF:000002">
    <property type="entry name" value="Cytochrome b"/>
    <property type="match status" value="1"/>
</dbReference>
<keyword evidence="8 20" id="KW-0812">Transmembrane</keyword>
<evidence type="ECO:0000256" key="6">
    <source>
        <dbReference type="ARBA" id="ARBA00022617"/>
    </source>
</evidence>
<feature type="binding site" description="axial binding residue" evidence="19">
    <location>
        <position position="182"/>
    </location>
    <ligand>
        <name>heme b</name>
        <dbReference type="ChEBI" id="CHEBI:60344"/>
        <label>b562</label>
    </ligand>
    <ligandPart>
        <name>Fe</name>
        <dbReference type="ChEBI" id="CHEBI:18248"/>
    </ligandPart>
</feature>
<evidence type="ECO:0000256" key="7">
    <source>
        <dbReference type="ARBA" id="ARBA00022660"/>
    </source>
</evidence>
<dbReference type="PANTHER" id="PTHR19271">
    <property type="entry name" value="CYTOCHROME B"/>
    <property type="match status" value="1"/>
</dbReference>
<dbReference type="GO" id="GO:0046872">
    <property type="term" value="F:metal ion binding"/>
    <property type="evidence" value="ECO:0007669"/>
    <property type="project" value="UniProtKB-UniRule"/>
</dbReference>
<dbReference type="EMBL" id="JQ612884">
    <property type="protein sequence ID" value="AFX69398.1"/>
    <property type="molecule type" value="Genomic_DNA"/>
</dbReference>
<dbReference type="GO" id="GO:0045275">
    <property type="term" value="C:respiratory chain complex III"/>
    <property type="evidence" value="ECO:0007669"/>
    <property type="project" value="InterPro"/>
</dbReference>
<evidence type="ECO:0000256" key="13">
    <source>
        <dbReference type="ARBA" id="ARBA00023004"/>
    </source>
</evidence>
<feature type="transmembrane region" description="Helical" evidence="20">
    <location>
        <begin position="320"/>
        <end position="341"/>
    </location>
</feature>
<keyword evidence="14" id="KW-0830">Ubiquinone</keyword>
<dbReference type="AlphaFoldDB" id="K9MSD8"/>
<dbReference type="EMBL" id="JQ612879">
    <property type="protein sequence ID" value="AFX69393.1"/>
    <property type="molecule type" value="Genomic_DNA"/>
</dbReference>
<evidence type="ECO:0000256" key="4">
    <source>
        <dbReference type="ARBA" id="ARBA00013531"/>
    </source>
</evidence>
<dbReference type="EMBL" id="JQ612866">
    <property type="protein sequence ID" value="AFX69380.1"/>
    <property type="molecule type" value="Genomic_DNA"/>
</dbReference>
<dbReference type="EMBL" id="JQ612887">
    <property type="protein sequence ID" value="AFX69401.1"/>
    <property type="molecule type" value="Genomic_DNA"/>
</dbReference>
<keyword evidence="13 19" id="KW-0408">Iron</keyword>
<geneLocation type="mitochondrion" evidence="23"/>
<evidence type="ECO:0000256" key="18">
    <source>
        <dbReference type="PIRSR" id="PIRSR038885-1"/>
    </source>
</evidence>
<dbReference type="InterPro" id="IPR048259">
    <property type="entry name" value="Cytochrome_b_N_euk/bac"/>
</dbReference>
<dbReference type="EMBL" id="JQ612868">
    <property type="protein sequence ID" value="AFX69382.1"/>
    <property type="molecule type" value="Genomic_DNA"/>
</dbReference>
<dbReference type="CDD" id="cd00290">
    <property type="entry name" value="cytochrome_b_C"/>
    <property type="match status" value="1"/>
</dbReference>
<evidence type="ECO:0000256" key="20">
    <source>
        <dbReference type="RuleBase" id="RU362117"/>
    </source>
</evidence>
<feature type="transmembrane region" description="Helical" evidence="20">
    <location>
        <begin position="229"/>
        <end position="250"/>
    </location>
</feature>
<keyword evidence="10" id="KW-0999">Mitochondrion inner membrane</keyword>
<dbReference type="EMBL" id="JQ612900">
    <property type="protein sequence ID" value="AFX69414.1"/>
    <property type="molecule type" value="Genomic_DNA"/>
</dbReference>
<dbReference type="InterPro" id="IPR030689">
    <property type="entry name" value="Cytochrome_b"/>
</dbReference>
<reference evidence="23" key="1">
    <citation type="journal article" date="2013" name="Mol. Phylogenet. Evol.">
        <title>Phylogenetic relationships and biogeography of Pseudoxiphophorus (Teleostei: Poeciliidae) based on mitochondrial and nuclear genes.</title>
        <authorList>
            <person name="Agorreta A."/>
            <person name="Dominguez-Dominguez O."/>
            <person name="Reina R.G."/>
            <person name="Miranda R."/>
            <person name="Bermingham E."/>
            <person name="Doadrio I."/>
        </authorList>
    </citation>
    <scope>NUCLEOTIDE SEQUENCE</scope>
</reference>
<feature type="binding site" description="axial binding residue" evidence="19">
    <location>
        <position position="196"/>
    </location>
    <ligand>
        <name>heme b</name>
        <dbReference type="ChEBI" id="CHEBI:60344"/>
        <label>b566</label>
    </ligand>
    <ligandPart>
        <name>Fe</name>
        <dbReference type="ChEBI" id="CHEBI:18248"/>
    </ligandPart>
</feature>
<feature type="domain" description="Cytochrome b/b6 N-terminal region profile" evidence="21">
    <location>
        <begin position="1"/>
        <end position="209"/>
    </location>
</feature>
<comment type="subcellular location">
    <subcellularLocation>
        <location evidence="2">Mitochondrion inner membrane</location>
        <topology evidence="2">Multi-pass membrane protein</topology>
    </subcellularLocation>
</comment>
<evidence type="ECO:0000256" key="14">
    <source>
        <dbReference type="ARBA" id="ARBA00023075"/>
    </source>
</evidence>
<keyword evidence="11 20" id="KW-0249">Electron transport</keyword>
<evidence type="ECO:0000313" key="23">
    <source>
        <dbReference type="EMBL" id="AFX69381.1"/>
    </source>
</evidence>
<proteinExistence type="inferred from homology"/>
<dbReference type="EMBL" id="JQ612903">
    <property type="protein sequence ID" value="AFX69417.1"/>
    <property type="molecule type" value="Genomic_DNA"/>
</dbReference>
<dbReference type="EMBL" id="JQ612886">
    <property type="protein sequence ID" value="AFX69400.1"/>
    <property type="molecule type" value="Genomic_DNA"/>
</dbReference>
<evidence type="ECO:0000256" key="10">
    <source>
        <dbReference type="ARBA" id="ARBA00022792"/>
    </source>
</evidence>
<evidence type="ECO:0000256" key="9">
    <source>
        <dbReference type="ARBA" id="ARBA00022723"/>
    </source>
</evidence>
<dbReference type="InterPro" id="IPR027387">
    <property type="entry name" value="Cytb/b6-like_sf"/>
</dbReference>
<dbReference type="PIRSF" id="PIRSF038885">
    <property type="entry name" value="COB"/>
    <property type="match status" value="1"/>
</dbReference>
<keyword evidence="15 20" id="KW-0496">Mitochondrion</keyword>
<dbReference type="GO" id="GO:0006122">
    <property type="term" value="P:mitochondrial electron transport, ubiquinol to cytochrome c"/>
    <property type="evidence" value="ECO:0007669"/>
    <property type="project" value="TreeGrafter"/>
</dbReference>
<keyword evidence="6 19" id="KW-0349">Heme</keyword>
<dbReference type="EMBL" id="JQ612889">
    <property type="protein sequence ID" value="AFX69403.1"/>
    <property type="molecule type" value="Genomic_DNA"/>
</dbReference>
<evidence type="ECO:0000256" key="5">
    <source>
        <dbReference type="ARBA" id="ARBA00022448"/>
    </source>
</evidence>
<evidence type="ECO:0000256" key="2">
    <source>
        <dbReference type="ARBA" id="ARBA00004448"/>
    </source>
</evidence>
<feature type="transmembrane region" description="Helical" evidence="20">
    <location>
        <begin position="87"/>
        <end position="107"/>
    </location>
</feature>
<evidence type="ECO:0000256" key="1">
    <source>
        <dbReference type="ARBA" id="ARBA00002566"/>
    </source>
</evidence>
<dbReference type="PROSITE" id="PS51003">
    <property type="entry name" value="CYTB_CTER"/>
    <property type="match status" value="1"/>
</dbReference>
<dbReference type="PROSITE" id="PS51002">
    <property type="entry name" value="CYTB_NTER"/>
    <property type="match status" value="1"/>
</dbReference>
<evidence type="ECO:0000256" key="17">
    <source>
        <dbReference type="ARBA" id="ARBA00061233"/>
    </source>
</evidence>
<dbReference type="InterPro" id="IPR048260">
    <property type="entry name" value="Cytochrome_b_C_euk/bac"/>
</dbReference>
<dbReference type="Pfam" id="PF00032">
    <property type="entry name" value="Cytochrom_B_C"/>
    <property type="match status" value="1"/>
</dbReference>
<evidence type="ECO:0000256" key="15">
    <source>
        <dbReference type="ARBA" id="ARBA00023128"/>
    </source>
</evidence>
<evidence type="ECO:0000256" key="12">
    <source>
        <dbReference type="ARBA" id="ARBA00022989"/>
    </source>
</evidence>
<comment type="similarity">
    <text evidence="17 20">Belongs to the cytochrome b family.</text>
</comment>
<keyword evidence="5 20" id="KW-0813">Transport</keyword>
<feature type="domain" description="Cytochrome b/b6 C-terminal region profile" evidence="22">
    <location>
        <begin position="210"/>
        <end position="379"/>
    </location>
</feature>
<dbReference type="EMBL" id="JQ612869">
    <property type="protein sequence ID" value="AFX69383.1"/>
    <property type="molecule type" value="Genomic_DNA"/>
</dbReference>
<keyword evidence="9 19" id="KW-0479">Metal-binding</keyword>
<dbReference type="InterPro" id="IPR005798">
    <property type="entry name" value="Cyt_b/b6_C"/>
</dbReference>
<feature type="transmembrane region" description="Helical" evidence="20">
    <location>
        <begin position="347"/>
        <end position="372"/>
    </location>
</feature>
<protein>
    <recommendedName>
        <fullName evidence="4 20">Cytochrome b</fullName>
    </recommendedName>
</protein>
<feature type="binding site" description="axial binding residue" evidence="19">
    <location>
        <position position="83"/>
    </location>
    <ligand>
        <name>heme b</name>
        <dbReference type="ChEBI" id="CHEBI:60344"/>
        <label>b562</label>
    </ligand>
    <ligandPart>
        <name>Fe</name>
        <dbReference type="ChEBI" id="CHEBI:18248"/>
    </ligandPart>
</feature>
<dbReference type="Gene3D" id="1.20.810.10">
    <property type="entry name" value="Cytochrome Bc1 Complex, Chain C"/>
    <property type="match status" value="1"/>
</dbReference>
<dbReference type="InterPro" id="IPR016174">
    <property type="entry name" value="Di-haem_cyt_TM"/>
</dbReference>
<dbReference type="SUPFAM" id="SSF81342">
    <property type="entry name" value="Transmembrane di-heme cytochromes"/>
    <property type="match status" value="1"/>
</dbReference>
<keyword evidence="12 20" id="KW-1133">Transmembrane helix</keyword>
<evidence type="ECO:0000256" key="8">
    <source>
        <dbReference type="ARBA" id="ARBA00022692"/>
    </source>
</evidence>